<dbReference type="AlphaFoldDB" id="A0A656HIU9"/>
<evidence type="ECO:0000256" key="1">
    <source>
        <dbReference type="SAM" id="SignalP"/>
    </source>
</evidence>
<gene>
    <name evidence="2" type="ORF">Thini_3887</name>
</gene>
<accession>A0A656HIU9</accession>
<proteinExistence type="predicted"/>
<evidence type="ECO:0000313" key="2">
    <source>
        <dbReference type="EMBL" id="EIJ36387.1"/>
    </source>
</evidence>
<feature type="chain" id="PRO_5025011910" evidence="1">
    <location>
        <begin position="27"/>
        <end position="136"/>
    </location>
</feature>
<dbReference type="RefSeq" id="WP_002710261.1">
    <property type="nucleotide sequence ID" value="NZ_JH651384.1"/>
</dbReference>
<reference evidence="3" key="1">
    <citation type="journal article" date="2011" name="Stand. Genomic Sci.">
        <title>Genome sequence of the filamentous, gliding Thiothrix nivea neotype strain (JP2(T)).</title>
        <authorList>
            <person name="Lapidus A."/>
            <person name="Nolan M."/>
            <person name="Lucas S."/>
            <person name="Glavina Del Rio T."/>
            <person name="Tice H."/>
            <person name="Cheng J.F."/>
            <person name="Tapia R."/>
            <person name="Han C."/>
            <person name="Goodwin L."/>
            <person name="Pitluck S."/>
            <person name="Liolios K."/>
            <person name="Pagani I."/>
            <person name="Ivanova N."/>
            <person name="Huntemann M."/>
            <person name="Mavromatis K."/>
            <person name="Mikhailova N."/>
            <person name="Pati A."/>
            <person name="Chen A."/>
            <person name="Palaniappan K."/>
            <person name="Land M."/>
            <person name="Brambilla E.M."/>
            <person name="Rohde M."/>
            <person name="Abt B."/>
            <person name="Verbarg S."/>
            <person name="Goker M."/>
            <person name="Bristow J."/>
            <person name="Eisen J.A."/>
            <person name="Markowitz V."/>
            <person name="Hugenholtz P."/>
            <person name="Kyrpides N.C."/>
            <person name="Klenk H.P."/>
            <person name="Woyke T."/>
        </authorList>
    </citation>
    <scope>NUCLEOTIDE SEQUENCE [LARGE SCALE GENOMIC DNA]</scope>
    <source>
        <strain evidence="3">ATCC 35100 / DSM 5205 / JP2</strain>
    </source>
</reference>
<protein>
    <submittedName>
        <fullName evidence="2">Uncharacterized protein</fullName>
    </submittedName>
</protein>
<sequence precursor="true">MNYKASLSVLGMTTLLTLGFTHSVFAKDCNPCAAPLPPPKPVVKNDCNPCAVPPPPPKPVTNTCATCVTYHPVKSGQFHERLVPKDADGKPLACLDISGSSVKVGVDWTTSSNDVFTWGTHTTKYNSATVAEERYQ</sequence>
<dbReference type="EMBL" id="JH651384">
    <property type="protein sequence ID" value="EIJ36387.1"/>
    <property type="molecule type" value="Genomic_DNA"/>
</dbReference>
<feature type="signal peptide" evidence="1">
    <location>
        <begin position="1"/>
        <end position="26"/>
    </location>
</feature>
<evidence type="ECO:0000313" key="3">
    <source>
        <dbReference type="Proteomes" id="UP000005317"/>
    </source>
</evidence>
<keyword evidence="1" id="KW-0732">Signal</keyword>
<dbReference type="Proteomes" id="UP000005317">
    <property type="component" value="Unassembled WGS sequence"/>
</dbReference>
<keyword evidence="3" id="KW-1185">Reference proteome</keyword>
<name>A0A656HIU9_THINJ</name>
<organism evidence="2 3">
    <name type="scientific">Thiothrix nivea (strain ATCC 35100 / DSM 5205 / JP2)</name>
    <dbReference type="NCBI Taxonomy" id="870187"/>
    <lineage>
        <taxon>Bacteria</taxon>
        <taxon>Pseudomonadati</taxon>
        <taxon>Pseudomonadota</taxon>
        <taxon>Gammaproteobacteria</taxon>
        <taxon>Thiotrichales</taxon>
        <taxon>Thiotrichaceae</taxon>
        <taxon>Thiothrix</taxon>
    </lineage>
</organism>